<dbReference type="EMBL" id="JAUKUA010000004">
    <property type="protein sequence ID" value="KAK0714799.1"/>
    <property type="molecule type" value="Genomic_DNA"/>
</dbReference>
<dbReference type="AlphaFoldDB" id="A0AA40DSQ9"/>
<dbReference type="Proteomes" id="UP001172102">
    <property type="component" value="Unassembled WGS sequence"/>
</dbReference>
<evidence type="ECO:0000313" key="2">
    <source>
        <dbReference type="Proteomes" id="UP001172102"/>
    </source>
</evidence>
<keyword evidence="2" id="KW-1185">Reference proteome</keyword>
<evidence type="ECO:0000313" key="1">
    <source>
        <dbReference type="EMBL" id="KAK0714799.1"/>
    </source>
</evidence>
<gene>
    <name evidence="1" type="ORF">B0H67DRAFT_222366</name>
</gene>
<protein>
    <submittedName>
        <fullName evidence="1">Uncharacterized protein</fullName>
    </submittedName>
</protein>
<accession>A0AA40DSQ9</accession>
<sequence length="217" mass="23737">MPIRNLPGKGWLLDLGSTGSVPILVGVHPYPSAKCSFLSKVNKEKRFIHHGFSRPLLPLSLPTFREAKPSRKGGKTRLPHSSNWSVLVMSLQLVQGAVCAVPIGTGSTLLTSLVSDGNGTAPRSKQTQKEPGLSLSMQKIPPAYAYSSVFDYRTEHRSSAWLRVARIRGLVFVIESNAPLCPFLLLGQREKRCAKLNHLPSNTLIKCQEAKPLAFDA</sequence>
<reference evidence="1" key="1">
    <citation type="submission" date="2023-06" db="EMBL/GenBank/DDBJ databases">
        <title>Genome-scale phylogeny and comparative genomics of the fungal order Sordariales.</title>
        <authorList>
            <consortium name="Lawrence Berkeley National Laboratory"/>
            <person name="Hensen N."/>
            <person name="Bonometti L."/>
            <person name="Westerberg I."/>
            <person name="Brannstrom I.O."/>
            <person name="Guillou S."/>
            <person name="Cros-Aarteil S."/>
            <person name="Calhoun S."/>
            <person name="Haridas S."/>
            <person name="Kuo A."/>
            <person name="Mondo S."/>
            <person name="Pangilinan J."/>
            <person name="Riley R."/>
            <person name="Labutti K."/>
            <person name="Andreopoulos B."/>
            <person name="Lipzen A."/>
            <person name="Chen C."/>
            <person name="Yanf M."/>
            <person name="Daum C."/>
            <person name="Ng V."/>
            <person name="Clum A."/>
            <person name="Steindorff A."/>
            <person name="Ohm R."/>
            <person name="Martin F."/>
            <person name="Silar P."/>
            <person name="Natvig D."/>
            <person name="Lalanne C."/>
            <person name="Gautier V."/>
            <person name="Ament-Velasquez S.L."/>
            <person name="Kruys A."/>
            <person name="Hutchinson M.I."/>
            <person name="Powell A.J."/>
            <person name="Barry K."/>
            <person name="Miller A.N."/>
            <person name="Grigoriev I.V."/>
            <person name="Debuchy R."/>
            <person name="Gladieux P."/>
            <person name="Thoren M.H."/>
            <person name="Johannesson H."/>
        </authorList>
    </citation>
    <scope>NUCLEOTIDE SEQUENCE</scope>
    <source>
        <strain evidence="1">SMH4607-1</strain>
    </source>
</reference>
<comment type="caution">
    <text evidence="1">The sequence shown here is derived from an EMBL/GenBank/DDBJ whole genome shotgun (WGS) entry which is preliminary data.</text>
</comment>
<name>A0AA40DSQ9_9PEZI</name>
<proteinExistence type="predicted"/>
<organism evidence="1 2">
    <name type="scientific">Lasiosphaeris hirsuta</name>
    <dbReference type="NCBI Taxonomy" id="260670"/>
    <lineage>
        <taxon>Eukaryota</taxon>
        <taxon>Fungi</taxon>
        <taxon>Dikarya</taxon>
        <taxon>Ascomycota</taxon>
        <taxon>Pezizomycotina</taxon>
        <taxon>Sordariomycetes</taxon>
        <taxon>Sordariomycetidae</taxon>
        <taxon>Sordariales</taxon>
        <taxon>Lasiosphaeriaceae</taxon>
        <taxon>Lasiosphaeris</taxon>
    </lineage>
</organism>